<dbReference type="SUPFAM" id="SSF56784">
    <property type="entry name" value="HAD-like"/>
    <property type="match status" value="1"/>
</dbReference>
<dbReference type="InterPro" id="IPR036412">
    <property type="entry name" value="HAD-like_sf"/>
</dbReference>
<organism evidence="1 2">
    <name type="scientific">Actinomadura macrotermitis</name>
    <dbReference type="NCBI Taxonomy" id="2585200"/>
    <lineage>
        <taxon>Bacteria</taxon>
        <taxon>Bacillati</taxon>
        <taxon>Actinomycetota</taxon>
        <taxon>Actinomycetes</taxon>
        <taxon>Streptosporangiales</taxon>
        <taxon>Thermomonosporaceae</taxon>
        <taxon>Actinomadura</taxon>
    </lineage>
</organism>
<evidence type="ECO:0000313" key="1">
    <source>
        <dbReference type="EMBL" id="MQY05032.1"/>
    </source>
</evidence>
<evidence type="ECO:0008006" key="3">
    <source>
        <dbReference type="Google" id="ProtNLM"/>
    </source>
</evidence>
<dbReference type="EMBL" id="WEGH01000002">
    <property type="protein sequence ID" value="MQY05032.1"/>
    <property type="molecule type" value="Genomic_DNA"/>
</dbReference>
<accession>A0A7K0BVV6</accession>
<gene>
    <name evidence="1" type="ORF">ACRB68_30950</name>
</gene>
<dbReference type="AlphaFoldDB" id="A0A7K0BVV6"/>
<evidence type="ECO:0000313" key="2">
    <source>
        <dbReference type="Proteomes" id="UP000487268"/>
    </source>
</evidence>
<dbReference type="PANTHER" id="PTHR47478">
    <property type="match status" value="1"/>
</dbReference>
<comment type="caution">
    <text evidence="1">The sequence shown here is derived from an EMBL/GenBank/DDBJ whole genome shotgun (WGS) entry which is preliminary data.</text>
</comment>
<name>A0A7K0BVV6_9ACTN</name>
<sequence>MTVRVRCLIDLDDTLLDYRYEEQAAAAALRDLLPPGADASRWSAAYRQAKDRARLLRPVADEEQYRTRLTLAFTTVGHRPDDRFLDRAVDRYWETRYDSVRLLPQATDVLSFLAGRYEGPVLCTHGIGARQRARLDRAGIAGAFTAVLISGEVGATKADWPRFLGRLYEPGAPYLVISDRVDPDLSAAARLGMDTVLVGGHDPAESAPPGLRRVPALAGLLDVLQGANP</sequence>
<dbReference type="Proteomes" id="UP000487268">
    <property type="component" value="Unassembled WGS sequence"/>
</dbReference>
<keyword evidence="2" id="KW-1185">Reference proteome</keyword>
<proteinExistence type="predicted"/>
<dbReference type="Pfam" id="PF00702">
    <property type="entry name" value="Hydrolase"/>
    <property type="match status" value="1"/>
</dbReference>
<protein>
    <recommendedName>
        <fullName evidence="3">HAD family hydrolase</fullName>
    </recommendedName>
</protein>
<dbReference type="SFLD" id="SFLDG01129">
    <property type="entry name" value="C1.5:_HAD__Beta-PGM__Phosphata"/>
    <property type="match status" value="1"/>
</dbReference>
<dbReference type="SFLD" id="SFLDS00003">
    <property type="entry name" value="Haloacid_Dehalogenase"/>
    <property type="match status" value="1"/>
</dbReference>
<dbReference type="InterPro" id="IPR052550">
    <property type="entry name" value="Pyrimidine_5'-ntase_YjjG"/>
</dbReference>
<dbReference type="InterPro" id="IPR023214">
    <property type="entry name" value="HAD_sf"/>
</dbReference>
<dbReference type="Gene3D" id="3.40.50.1000">
    <property type="entry name" value="HAD superfamily/HAD-like"/>
    <property type="match status" value="1"/>
</dbReference>
<dbReference type="PANTHER" id="PTHR47478:SF1">
    <property type="entry name" value="PYRIMIDINE 5'-NUCLEOTIDASE YJJG"/>
    <property type="match status" value="1"/>
</dbReference>
<reference evidence="1 2" key="1">
    <citation type="submission" date="2019-10" db="EMBL/GenBank/DDBJ databases">
        <title>Actinomadura rubteroloni sp. nov. and Actinomadura macrotermitis sp. nov., isolated from the gut of fungus growing-termite Macrotermes natalensis.</title>
        <authorList>
            <person name="Benndorf R."/>
            <person name="Martin K."/>
            <person name="Kuefner M."/>
            <person name="De Beer W."/>
            <person name="Kaster A.-K."/>
            <person name="Vollmers J."/>
            <person name="Poulsen M."/>
            <person name="Beemelmanns C."/>
        </authorList>
    </citation>
    <scope>NUCLEOTIDE SEQUENCE [LARGE SCALE GENOMIC DNA]</scope>
    <source>
        <strain evidence="1 2">RB68</strain>
    </source>
</reference>
<dbReference type="Gene3D" id="1.20.120.710">
    <property type="entry name" value="Haloacid dehalogenase hydrolase-like domain"/>
    <property type="match status" value="1"/>
</dbReference>